<dbReference type="EMBL" id="GL984031">
    <property type="protein sequence ID" value="EGR30224.1"/>
    <property type="molecule type" value="Genomic_DNA"/>
</dbReference>
<dbReference type="Proteomes" id="UP000008983">
    <property type="component" value="Unassembled WGS sequence"/>
</dbReference>
<evidence type="ECO:0000313" key="1">
    <source>
        <dbReference type="EMBL" id="EGR30224.1"/>
    </source>
</evidence>
<sequence>MSNMFRVIYFQHKNGQNSTQIGYKLLCGCTFCLECLTGYFEQKISQELDVIIENIVCPNADCPKKSLNFIDIENILTIIGKQELLDKLSNKDILQKYQKKVIKSRNF</sequence>
<proteinExistence type="predicted"/>
<dbReference type="InterPro" id="IPR013083">
    <property type="entry name" value="Znf_RING/FYVE/PHD"/>
</dbReference>
<evidence type="ECO:0000313" key="2">
    <source>
        <dbReference type="Proteomes" id="UP000008983"/>
    </source>
</evidence>
<reference evidence="1 2" key="1">
    <citation type="submission" date="2011-07" db="EMBL/GenBank/DDBJ databases">
        <authorList>
            <person name="Coyne R."/>
            <person name="Brami D."/>
            <person name="Johnson J."/>
            <person name="Hostetler J."/>
            <person name="Hannick L."/>
            <person name="Clark T."/>
            <person name="Cassidy-Hanley D."/>
            <person name="Inman J."/>
        </authorList>
    </citation>
    <scope>NUCLEOTIDE SEQUENCE [LARGE SCALE GENOMIC DNA]</scope>
    <source>
        <strain evidence="1 2">G5</strain>
    </source>
</reference>
<organism evidence="1 2">
    <name type="scientific">Ichthyophthirius multifiliis</name>
    <name type="common">White spot disease agent</name>
    <name type="synonym">Ich</name>
    <dbReference type="NCBI Taxonomy" id="5932"/>
    <lineage>
        <taxon>Eukaryota</taxon>
        <taxon>Sar</taxon>
        <taxon>Alveolata</taxon>
        <taxon>Ciliophora</taxon>
        <taxon>Intramacronucleata</taxon>
        <taxon>Oligohymenophorea</taxon>
        <taxon>Hymenostomatida</taxon>
        <taxon>Ophryoglenina</taxon>
        <taxon>Ichthyophthirius</taxon>
    </lineage>
</organism>
<protein>
    <submittedName>
        <fullName evidence="1">Uncharacterized protein</fullName>
    </submittedName>
</protein>
<dbReference type="InParanoid" id="G0QX27"/>
<dbReference type="SUPFAM" id="SSF57850">
    <property type="entry name" value="RING/U-box"/>
    <property type="match status" value="1"/>
</dbReference>
<dbReference type="AlphaFoldDB" id="G0QX27"/>
<dbReference type="OrthoDB" id="69641at2759"/>
<dbReference type="GeneID" id="14906327"/>
<name>G0QX27_ICHMU</name>
<gene>
    <name evidence="1" type="ORF">IMG5_137790</name>
</gene>
<keyword evidence="2" id="KW-1185">Reference proteome</keyword>
<dbReference type="Gene3D" id="3.30.40.10">
    <property type="entry name" value="Zinc/RING finger domain, C3HC4 (zinc finger)"/>
    <property type="match status" value="1"/>
</dbReference>
<accession>G0QX27</accession>
<dbReference type="RefSeq" id="XP_004031820.1">
    <property type="nucleotide sequence ID" value="XM_004031772.1"/>
</dbReference>